<accession>A0A378Q448</accession>
<evidence type="ECO:0000313" key="2">
    <source>
        <dbReference type="EMBL" id="STY95194.1"/>
    </source>
</evidence>
<dbReference type="AlphaFoldDB" id="A0A378Q448"/>
<dbReference type="Proteomes" id="UP000255193">
    <property type="component" value="Unassembled WGS sequence"/>
</dbReference>
<feature type="region of interest" description="Disordered" evidence="1">
    <location>
        <begin position="1"/>
        <end position="97"/>
    </location>
</feature>
<dbReference type="RefSeq" id="WP_067058664.1">
    <property type="nucleotide sequence ID" value="NZ_MXAO01000078.1"/>
</dbReference>
<feature type="compositionally biased region" description="Low complexity" evidence="1">
    <location>
        <begin position="1"/>
        <end position="11"/>
    </location>
</feature>
<name>A0A378Q448_9GAMM</name>
<proteinExistence type="predicted"/>
<reference evidence="2 3" key="1">
    <citation type="submission" date="2018-06" db="EMBL/GenBank/DDBJ databases">
        <authorList>
            <consortium name="Pathogen Informatics"/>
            <person name="Doyle S."/>
        </authorList>
    </citation>
    <scope>NUCLEOTIDE SEQUENCE [LARGE SCALE GENOMIC DNA]</scope>
    <source>
        <strain evidence="2 3">NCTC11091</strain>
    </source>
</reference>
<dbReference type="EMBL" id="UGQA01000001">
    <property type="protein sequence ID" value="STY95194.1"/>
    <property type="molecule type" value="Genomic_DNA"/>
</dbReference>
<feature type="compositionally biased region" description="Basic and acidic residues" evidence="1">
    <location>
        <begin position="56"/>
        <end position="79"/>
    </location>
</feature>
<feature type="region of interest" description="Disordered" evidence="1">
    <location>
        <begin position="111"/>
        <end position="146"/>
    </location>
</feature>
<feature type="compositionally biased region" description="Pro residues" evidence="1">
    <location>
        <begin position="134"/>
        <end position="146"/>
    </location>
</feature>
<feature type="compositionally biased region" description="Low complexity" evidence="1">
    <location>
        <begin position="81"/>
        <end position="97"/>
    </location>
</feature>
<evidence type="ECO:0000313" key="3">
    <source>
        <dbReference type="Proteomes" id="UP000255193"/>
    </source>
</evidence>
<sequence length="213" mass="22891">MAIQQIDQQTDQQEKDLAMTTPAENAAADTTASRDAEAQAEPVDEVKPKTTRRRKTTTENKDNEGQGTDGDEKGDEKNGETSSATADSTTDSAADKTAQSVVNDATDAAATNAATVEAEPEAESEVKPEAKPTPVMPVTPVTPKPAKPLPKVDNVIFVKNNHSADLLETASMTRLVSGKVSAIHLNGYATRQRVLNNIRQLNYLHRNKLVIQD</sequence>
<evidence type="ECO:0000256" key="1">
    <source>
        <dbReference type="SAM" id="MobiDB-lite"/>
    </source>
</evidence>
<organism evidence="2 3">
    <name type="scientific">Faucicola atlantae</name>
    <dbReference type="NCBI Taxonomy" id="34059"/>
    <lineage>
        <taxon>Bacteria</taxon>
        <taxon>Pseudomonadati</taxon>
        <taxon>Pseudomonadota</taxon>
        <taxon>Gammaproteobacteria</taxon>
        <taxon>Moraxellales</taxon>
        <taxon>Moraxellaceae</taxon>
        <taxon>Faucicola</taxon>
    </lineage>
</organism>
<gene>
    <name evidence="2" type="ORF">NCTC11091_00987</name>
</gene>
<protein>
    <submittedName>
        <fullName evidence="2">Uncharacterized protein</fullName>
    </submittedName>
</protein>